<dbReference type="PANTHER" id="PTHR33740:SF3">
    <property type="entry name" value="GPI-ANCHORED ADHESIN-LIKE PROTEIN"/>
    <property type="match status" value="1"/>
</dbReference>
<gene>
    <name evidence="5" type="ORF">CTI12_AA330420</name>
</gene>
<evidence type="ECO:0000313" key="6">
    <source>
        <dbReference type="Proteomes" id="UP000245207"/>
    </source>
</evidence>
<sequence length="707" mass="78508">MMNNNTNVLTTTTTRPPPYYYYQIRLTKSQPSLLFLLHNRQPFPCFSSSTDNGNASVNVVTAEQPSDHNGNGNVNAVTQPPTNYSGWFVQNNEPIKPNDSKPKPKLGLVGAGVVLVTGLAFAVFSISKSASVSKWKMATQQEETLSSAEESDTVEDSGSNGDGTSQDDKHLEGKTAEMLDLILCRFSYDIPYFDISNRLHSFASCASIPAQSVVSPAPQVLPGKVLVPAVVDQVQAHTLAALQVLKVIEGNVQPGDICTRREYARWLVSASSALSRSTMSKVYPAMYIQNVTELAFDDITPEDPDFSSIQGLAEAGLIGSKLSRYDMNPSDQDESLLNFYPESPLSRQDLVSWKMSLEKRVLPVADRMILQQCSGFIDIDKINPDAWPALIADLSAGEQGIVALAFGYTRLFQPNKPVTKAQAAVALASGEASDVVSEELARIEAESIAEKAVAAHTALVEQVEKDLNAKFEKDLLLEMEKITTVEKMAEDVKQELESLKAEREKETIKLMEERAAVDSEMEVFSKLRHEVEEQLSSIMSNKVEILHEKERLNKLLTDVEIENEEIAKLQQELEIERKALSMARSWAEDEAKRTREQAKVLEEARDHWKSQGIKIVVDQDLHEDANAGATWLRAGDQLSIEGTKSHAQNLVDKLKPMTANLKGKSREIIDRIIQKVLYFISQLKEWTSKAGKQVEEVKVKLTHKFKT</sequence>
<evidence type="ECO:0000259" key="4">
    <source>
        <dbReference type="PROSITE" id="PS51272"/>
    </source>
</evidence>
<evidence type="ECO:0000256" key="3">
    <source>
        <dbReference type="SAM" id="Phobius"/>
    </source>
</evidence>
<feature type="transmembrane region" description="Helical" evidence="3">
    <location>
        <begin position="106"/>
        <end position="126"/>
    </location>
</feature>
<dbReference type="PROSITE" id="PS51272">
    <property type="entry name" value="SLH"/>
    <property type="match status" value="1"/>
</dbReference>
<feature type="coiled-coil region" evidence="1">
    <location>
        <begin position="549"/>
        <end position="611"/>
    </location>
</feature>
<dbReference type="STRING" id="35608.A0A2U1MXV4"/>
<dbReference type="EMBL" id="PKPP01004106">
    <property type="protein sequence ID" value="PWA66069.1"/>
    <property type="molecule type" value="Genomic_DNA"/>
</dbReference>
<feature type="coiled-coil region" evidence="1">
    <location>
        <begin position="482"/>
        <end position="516"/>
    </location>
</feature>
<reference evidence="5 6" key="1">
    <citation type="journal article" date="2018" name="Mol. Plant">
        <title>The genome of Artemisia annua provides insight into the evolution of Asteraceae family and artemisinin biosynthesis.</title>
        <authorList>
            <person name="Shen Q."/>
            <person name="Zhang L."/>
            <person name="Liao Z."/>
            <person name="Wang S."/>
            <person name="Yan T."/>
            <person name="Shi P."/>
            <person name="Liu M."/>
            <person name="Fu X."/>
            <person name="Pan Q."/>
            <person name="Wang Y."/>
            <person name="Lv Z."/>
            <person name="Lu X."/>
            <person name="Zhang F."/>
            <person name="Jiang W."/>
            <person name="Ma Y."/>
            <person name="Chen M."/>
            <person name="Hao X."/>
            <person name="Li L."/>
            <person name="Tang Y."/>
            <person name="Lv G."/>
            <person name="Zhou Y."/>
            <person name="Sun X."/>
            <person name="Brodelius P.E."/>
            <person name="Rose J.K.C."/>
            <person name="Tang K."/>
        </authorList>
    </citation>
    <scope>NUCLEOTIDE SEQUENCE [LARGE SCALE GENOMIC DNA]</scope>
    <source>
        <strain evidence="6">cv. Huhao1</strain>
        <tissue evidence="5">Leaf</tissue>
    </source>
</reference>
<dbReference type="InterPro" id="IPR001119">
    <property type="entry name" value="SLH_dom"/>
</dbReference>
<organism evidence="5 6">
    <name type="scientific">Artemisia annua</name>
    <name type="common">Sweet wormwood</name>
    <dbReference type="NCBI Taxonomy" id="35608"/>
    <lineage>
        <taxon>Eukaryota</taxon>
        <taxon>Viridiplantae</taxon>
        <taxon>Streptophyta</taxon>
        <taxon>Embryophyta</taxon>
        <taxon>Tracheophyta</taxon>
        <taxon>Spermatophyta</taxon>
        <taxon>Magnoliopsida</taxon>
        <taxon>eudicotyledons</taxon>
        <taxon>Gunneridae</taxon>
        <taxon>Pentapetalae</taxon>
        <taxon>asterids</taxon>
        <taxon>campanulids</taxon>
        <taxon>Asterales</taxon>
        <taxon>Asteraceae</taxon>
        <taxon>Asteroideae</taxon>
        <taxon>Anthemideae</taxon>
        <taxon>Artemisiinae</taxon>
        <taxon>Artemisia</taxon>
    </lineage>
</organism>
<dbReference type="Proteomes" id="UP000245207">
    <property type="component" value="Unassembled WGS sequence"/>
</dbReference>
<evidence type="ECO:0000313" key="5">
    <source>
        <dbReference type="EMBL" id="PWA66069.1"/>
    </source>
</evidence>
<dbReference type="PANTHER" id="PTHR33740">
    <property type="entry name" value="GPI-ANCHORED ADHESIN-LIKE PROTEIN"/>
    <property type="match status" value="1"/>
</dbReference>
<evidence type="ECO:0000256" key="1">
    <source>
        <dbReference type="SAM" id="Coils"/>
    </source>
</evidence>
<evidence type="ECO:0000256" key="2">
    <source>
        <dbReference type="SAM" id="MobiDB-lite"/>
    </source>
</evidence>
<feature type="region of interest" description="Disordered" evidence="2">
    <location>
        <begin position="143"/>
        <end position="171"/>
    </location>
</feature>
<keyword evidence="3" id="KW-1133">Transmembrane helix</keyword>
<keyword evidence="6" id="KW-1185">Reference proteome</keyword>
<feature type="domain" description="SLH" evidence="4">
    <location>
        <begin position="373"/>
        <end position="441"/>
    </location>
</feature>
<dbReference type="AlphaFoldDB" id="A0A2U1MXV4"/>
<protein>
    <recommendedName>
        <fullName evidence="4">SLH domain-containing protein</fullName>
    </recommendedName>
</protein>
<keyword evidence="3" id="KW-0472">Membrane</keyword>
<keyword evidence="3" id="KW-0812">Transmembrane</keyword>
<proteinExistence type="predicted"/>
<comment type="caution">
    <text evidence="5">The sequence shown here is derived from an EMBL/GenBank/DDBJ whole genome shotgun (WGS) entry which is preliminary data.</text>
</comment>
<dbReference type="OrthoDB" id="2020668at2759"/>
<name>A0A2U1MXV4_ARTAN</name>
<keyword evidence="1" id="KW-0175">Coiled coil</keyword>
<accession>A0A2U1MXV4</accession>